<dbReference type="InterPro" id="IPR036047">
    <property type="entry name" value="F-box-like_dom_sf"/>
</dbReference>
<feature type="domain" description="F-box" evidence="1">
    <location>
        <begin position="62"/>
        <end position="109"/>
    </location>
</feature>
<dbReference type="SUPFAM" id="SSF81383">
    <property type="entry name" value="F-box domain"/>
    <property type="match status" value="1"/>
</dbReference>
<keyword evidence="3" id="KW-1185">Reference proteome</keyword>
<dbReference type="Pfam" id="PF12937">
    <property type="entry name" value="F-box-like"/>
    <property type="match status" value="1"/>
</dbReference>
<reference evidence="2 3" key="1">
    <citation type="journal article" date="2017" name="Curr. Biol.">
        <title>The Evolution of Venom by Co-option of Single-Copy Genes.</title>
        <authorList>
            <person name="Martinson E.O."/>
            <person name="Mrinalini"/>
            <person name="Kelkar Y.D."/>
            <person name="Chang C.H."/>
            <person name="Werren J.H."/>
        </authorList>
    </citation>
    <scope>NUCLEOTIDE SEQUENCE [LARGE SCALE GENOMIC DNA]</scope>
    <source>
        <strain evidence="2 3">Alberta</strain>
        <tissue evidence="2">Whole body</tissue>
    </source>
</reference>
<dbReference type="PROSITE" id="PS50181">
    <property type="entry name" value="FBOX"/>
    <property type="match status" value="1"/>
</dbReference>
<gene>
    <name evidence="2" type="ORF">TSAR_002497</name>
</gene>
<dbReference type="OrthoDB" id="6577359at2759"/>
<evidence type="ECO:0000313" key="3">
    <source>
        <dbReference type="Proteomes" id="UP000215335"/>
    </source>
</evidence>
<accession>A0A232EMW8</accession>
<organism evidence="2 3">
    <name type="scientific">Trichomalopsis sarcophagae</name>
    <dbReference type="NCBI Taxonomy" id="543379"/>
    <lineage>
        <taxon>Eukaryota</taxon>
        <taxon>Metazoa</taxon>
        <taxon>Ecdysozoa</taxon>
        <taxon>Arthropoda</taxon>
        <taxon>Hexapoda</taxon>
        <taxon>Insecta</taxon>
        <taxon>Pterygota</taxon>
        <taxon>Neoptera</taxon>
        <taxon>Endopterygota</taxon>
        <taxon>Hymenoptera</taxon>
        <taxon>Apocrita</taxon>
        <taxon>Proctotrupomorpha</taxon>
        <taxon>Chalcidoidea</taxon>
        <taxon>Pteromalidae</taxon>
        <taxon>Pteromalinae</taxon>
        <taxon>Trichomalopsis</taxon>
    </lineage>
</organism>
<dbReference type="SMART" id="SM00256">
    <property type="entry name" value="FBOX"/>
    <property type="match status" value="1"/>
</dbReference>
<dbReference type="Gene3D" id="1.20.1280.50">
    <property type="match status" value="1"/>
</dbReference>
<dbReference type="EMBL" id="NNAY01003287">
    <property type="protein sequence ID" value="OXU19676.1"/>
    <property type="molecule type" value="Genomic_DNA"/>
</dbReference>
<dbReference type="Proteomes" id="UP000215335">
    <property type="component" value="Unassembled WGS sequence"/>
</dbReference>
<dbReference type="STRING" id="543379.A0A232EMW8"/>
<name>A0A232EMW8_9HYME</name>
<proteinExistence type="predicted"/>
<dbReference type="InterPro" id="IPR001810">
    <property type="entry name" value="F-box_dom"/>
</dbReference>
<dbReference type="AlphaFoldDB" id="A0A232EMW8"/>
<evidence type="ECO:0000259" key="1">
    <source>
        <dbReference type="PROSITE" id="PS50181"/>
    </source>
</evidence>
<evidence type="ECO:0000313" key="2">
    <source>
        <dbReference type="EMBL" id="OXU19676.1"/>
    </source>
</evidence>
<comment type="caution">
    <text evidence="2">The sequence shown here is derived from an EMBL/GenBank/DDBJ whole genome shotgun (WGS) entry which is preliminary data.</text>
</comment>
<sequence>MWHPTLACDIPPILHQVYKVVVFQSKSIQGWLSKSAEHFEKADNMDSFKQLMIAMGVYNQGIDFVCELPVELSQIILSKLDTQSLLNAAQVSRKWLSICKSTSSSRQRVRRHIRRRNRKLAQVLPPPPSKQSTIRILSKPMPSITQTKIPYATISNSKPLIRKQSLLQSTQSRKALRF</sequence>
<protein>
    <recommendedName>
        <fullName evidence="1">F-box domain-containing protein</fullName>
    </recommendedName>
</protein>